<evidence type="ECO:0000313" key="14">
    <source>
        <dbReference type="Proteomes" id="UP000023755"/>
    </source>
</evidence>
<comment type="similarity">
    <text evidence="2 11">Belongs to the class-II aminoacyl-tRNA synthetase family.</text>
</comment>
<evidence type="ECO:0000256" key="11">
    <source>
        <dbReference type="HAMAP-Rule" id="MF_00255"/>
    </source>
</evidence>
<dbReference type="PANTHER" id="PTHR30075:SF2">
    <property type="entry name" value="GLYCINE--TRNA LIGASE, CHLOROPLASTIC_MITOCHONDRIAL 2"/>
    <property type="match status" value="1"/>
</dbReference>
<keyword evidence="4 11" id="KW-0963">Cytoplasm</keyword>
<name>X5HMF6_9RICK</name>
<dbReference type="GO" id="GO:0006426">
    <property type="term" value="P:glycyl-tRNA aminoacylation"/>
    <property type="evidence" value="ECO:0007669"/>
    <property type="project" value="UniProtKB-UniRule"/>
</dbReference>
<dbReference type="InterPro" id="IPR008909">
    <property type="entry name" value="DALR_anticod-bd"/>
</dbReference>
<evidence type="ECO:0000256" key="9">
    <source>
        <dbReference type="ARBA" id="ARBA00023146"/>
    </source>
</evidence>
<dbReference type="AlphaFoldDB" id="X5HMF6"/>
<keyword evidence="5 11" id="KW-0436">Ligase</keyword>
<dbReference type="Pfam" id="PF02092">
    <property type="entry name" value="tRNA_synt_2f"/>
    <property type="match status" value="1"/>
</dbReference>
<evidence type="ECO:0000256" key="3">
    <source>
        <dbReference type="ARBA" id="ARBA00011209"/>
    </source>
</evidence>
<evidence type="ECO:0000256" key="5">
    <source>
        <dbReference type="ARBA" id="ARBA00022598"/>
    </source>
</evidence>
<dbReference type="KEGG" id="nhm:NHE_0718"/>
<keyword evidence="9 11" id="KW-0030">Aminoacyl-tRNA synthetase</keyword>
<dbReference type="PANTHER" id="PTHR30075">
    <property type="entry name" value="GLYCYL-TRNA SYNTHETASE"/>
    <property type="match status" value="1"/>
</dbReference>
<feature type="domain" description="DALR anticodon binding" evidence="12">
    <location>
        <begin position="554"/>
        <end position="652"/>
    </location>
</feature>
<keyword evidence="8 11" id="KW-0648">Protein biosynthesis</keyword>
<dbReference type="Proteomes" id="UP000023755">
    <property type="component" value="Chromosome"/>
</dbReference>
<dbReference type="HOGENOM" id="CLU_007220_2_1_5"/>
<comment type="catalytic activity">
    <reaction evidence="10 11">
        <text>tRNA(Gly) + glycine + ATP = glycyl-tRNA(Gly) + AMP + diphosphate</text>
        <dbReference type="Rhea" id="RHEA:16013"/>
        <dbReference type="Rhea" id="RHEA-COMP:9664"/>
        <dbReference type="Rhea" id="RHEA-COMP:9683"/>
        <dbReference type="ChEBI" id="CHEBI:30616"/>
        <dbReference type="ChEBI" id="CHEBI:33019"/>
        <dbReference type="ChEBI" id="CHEBI:57305"/>
        <dbReference type="ChEBI" id="CHEBI:78442"/>
        <dbReference type="ChEBI" id="CHEBI:78522"/>
        <dbReference type="ChEBI" id="CHEBI:456215"/>
        <dbReference type="EC" id="6.1.1.14"/>
    </reaction>
</comment>
<evidence type="ECO:0000256" key="6">
    <source>
        <dbReference type="ARBA" id="ARBA00022741"/>
    </source>
</evidence>
<evidence type="ECO:0000259" key="12">
    <source>
        <dbReference type="Pfam" id="PF05746"/>
    </source>
</evidence>
<comment type="subcellular location">
    <subcellularLocation>
        <location evidence="1 11">Cytoplasm</location>
    </subcellularLocation>
</comment>
<dbReference type="GO" id="GO:0004814">
    <property type="term" value="F:arginine-tRNA ligase activity"/>
    <property type="evidence" value="ECO:0007669"/>
    <property type="project" value="InterPro"/>
</dbReference>
<evidence type="ECO:0000313" key="13">
    <source>
        <dbReference type="EMBL" id="AHX11650.1"/>
    </source>
</evidence>
<sequence>MRNLKVGTVEVFVSCRRIAVIVHDVDTNFTLSGLDRKGPSLGSGIKIVEKFASSAGVTVPDLYTRTVGSKEYYFAPSRESNITVVQVLKKITEDILMGFAWPRSMRWGKYNFTWIRPIKSITCMLGGEVVPVQFHHYSAANVTRGSGATSDFREITIGSAEEYVSLLRRNSIILSQAERRNIIKEQIAKIEAEHNFCVQVTDSLLDEVVGISESPNAMLGSFDEDFLRLPEELIKTVIISHQKVFPVYQNRKLLNKFIAVSSLANDAPVRGYERVITARLADAVSMVLIDTKIPLVDYAPKLKQLIFHKKLGSFSEKTGRIVALAKFVALWVPNASIIKVEKAAEIAKVDLLTTFVRDFPELAGFVGSYYLKLSGEDDCEIINALRDQYLPVDAADVCPAAPVTVTLALADKMDNLVGLISANEKVTSTRDPLGLRRAAIGILRIIIENNINVPLKVFLMKAIDLYPASLFRSLIDRISINPDEEKQRKSDVMMFILEFFSERLKALLLKQGVGIEVFNSVASNIEHPLLLKKKCVAIAVWLRLDSGIEFLKLHKRISGILETTDVQLKSKYNKKVFVSDEERMLAESFESFQGVFTKSLKNGDFEKALSELSGLAGPLTLFMDNVIINATDPELKRNRIGLLNTISETVSELCQFEVLCK</sequence>
<organism evidence="13 14">
    <name type="scientific">Neorickettsia helminthoeca str. Oregon</name>
    <dbReference type="NCBI Taxonomy" id="1286528"/>
    <lineage>
        <taxon>Bacteria</taxon>
        <taxon>Pseudomonadati</taxon>
        <taxon>Pseudomonadota</taxon>
        <taxon>Alphaproteobacteria</taxon>
        <taxon>Rickettsiales</taxon>
        <taxon>Anaplasmataceae</taxon>
        <taxon>Neorickettsia</taxon>
    </lineage>
</organism>
<dbReference type="PROSITE" id="PS50861">
    <property type="entry name" value="AA_TRNA_LIGASE_II_GLYAB"/>
    <property type="match status" value="1"/>
</dbReference>
<keyword evidence="7 11" id="KW-0067">ATP-binding</keyword>
<evidence type="ECO:0000256" key="8">
    <source>
        <dbReference type="ARBA" id="ARBA00022917"/>
    </source>
</evidence>
<accession>X5HMF6</accession>
<dbReference type="InterPro" id="IPR006194">
    <property type="entry name" value="Gly-tRNA-synth_heterodimer"/>
</dbReference>
<evidence type="ECO:0000256" key="4">
    <source>
        <dbReference type="ARBA" id="ARBA00022490"/>
    </source>
</evidence>
<dbReference type="GO" id="GO:0006420">
    <property type="term" value="P:arginyl-tRNA aminoacylation"/>
    <property type="evidence" value="ECO:0007669"/>
    <property type="project" value="InterPro"/>
</dbReference>
<evidence type="ECO:0000256" key="10">
    <source>
        <dbReference type="ARBA" id="ARBA00047937"/>
    </source>
</evidence>
<dbReference type="STRING" id="1286528.NHE_0718"/>
<reference evidence="13 14" key="1">
    <citation type="submission" date="2014-03" db="EMBL/GenBank/DDBJ databases">
        <title>Sequencing and Comparison of Genomes and Transcriptome Profiles of Human Ehrlichiosis Agents.</title>
        <authorList>
            <person name="Lin M."/>
            <person name="Daugherty S.C."/>
            <person name="Nagaraj S."/>
            <person name="Cheng Z."/>
            <person name="Xiong Q."/>
            <person name="Lin F.-Y."/>
            <person name="Sengamalay N."/>
            <person name="Ott S."/>
            <person name="Godinez A."/>
            <person name="Tallon L.J."/>
            <person name="Sadzewicz L."/>
            <person name="Fraser C.M."/>
            <person name="Dunning Hotopp J.C."/>
            <person name="Rikihisa Y."/>
        </authorList>
    </citation>
    <scope>NUCLEOTIDE SEQUENCE [LARGE SCALE GENOMIC DNA]</scope>
    <source>
        <strain evidence="13 14">Oregon</strain>
    </source>
</reference>
<keyword evidence="6 11" id="KW-0547">Nucleotide-binding</keyword>
<evidence type="ECO:0000256" key="7">
    <source>
        <dbReference type="ARBA" id="ARBA00022840"/>
    </source>
</evidence>
<dbReference type="NCBIfam" id="TIGR00211">
    <property type="entry name" value="glyS"/>
    <property type="match status" value="1"/>
</dbReference>
<keyword evidence="14" id="KW-1185">Reference proteome</keyword>
<dbReference type="EMBL" id="CP007481">
    <property type="protein sequence ID" value="AHX11650.1"/>
    <property type="molecule type" value="Genomic_DNA"/>
</dbReference>
<proteinExistence type="inferred from homology"/>
<dbReference type="HAMAP" id="MF_00255">
    <property type="entry name" value="Gly_tRNA_synth_beta"/>
    <property type="match status" value="1"/>
</dbReference>
<comment type="subunit">
    <text evidence="3 11">Tetramer of two alpha and two beta subunits.</text>
</comment>
<gene>
    <name evidence="11 13" type="primary">glyS</name>
    <name evidence="13" type="ORF">NHE_0718</name>
</gene>
<evidence type="ECO:0000256" key="2">
    <source>
        <dbReference type="ARBA" id="ARBA00008226"/>
    </source>
</evidence>
<dbReference type="GO" id="GO:0005524">
    <property type="term" value="F:ATP binding"/>
    <property type="evidence" value="ECO:0007669"/>
    <property type="project" value="UniProtKB-UniRule"/>
</dbReference>
<protein>
    <recommendedName>
        <fullName evidence="11">Glycine--tRNA ligase beta subunit</fullName>
        <ecNumber evidence="11">6.1.1.14</ecNumber>
    </recommendedName>
    <alternativeName>
        <fullName evidence="11">Glycyl-tRNA synthetase beta subunit</fullName>
        <shortName evidence="11">GlyRS</shortName>
    </alternativeName>
</protein>
<dbReference type="Pfam" id="PF05746">
    <property type="entry name" value="DALR_1"/>
    <property type="match status" value="1"/>
</dbReference>
<dbReference type="InterPro" id="IPR015944">
    <property type="entry name" value="Gly-tRNA-synth_bsu"/>
</dbReference>
<dbReference type="EC" id="6.1.1.14" evidence="11"/>
<dbReference type="GO" id="GO:0004820">
    <property type="term" value="F:glycine-tRNA ligase activity"/>
    <property type="evidence" value="ECO:0007669"/>
    <property type="project" value="UniProtKB-UniRule"/>
</dbReference>
<dbReference type="GO" id="GO:0005829">
    <property type="term" value="C:cytosol"/>
    <property type="evidence" value="ECO:0007669"/>
    <property type="project" value="TreeGrafter"/>
</dbReference>
<dbReference type="PRINTS" id="PR01045">
    <property type="entry name" value="TRNASYNTHGB"/>
</dbReference>
<evidence type="ECO:0000256" key="1">
    <source>
        <dbReference type="ARBA" id="ARBA00004496"/>
    </source>
</evidence>